<dbReference type="SUPFAM" id="SSF51735">
    <property type="entry name" value="NAD(P)-binding Rossmann-fold domains"/>
    <property type="match status" value="1"/>
</dbReference>
<dbReference type="PRINTS" id="PR00081">
    <property type="entry name" value="GDHRDH"/>
</dbReference>
<dbReference type="InterPro" id="IPR020904">
    <property type="entry name" value="Sc_DH/Rdtase_CS"/>
</dbReference>
<dbReference type="Proteomes" id="UP000179769">
    <property type="component" value="Unassembled WGS sequence"/>
</dbReference>
<dbReference type="InterPro" id="IPR036291">
    <property type="entry name" value="NAD(P)-bd_dom_sf"/>
</dbReference>
<protein>
    <submittedName>
        <fullName evidence="3">Short-chain dehydrogenase</fullName>
    </submittedName>
</protein>
<dbReference type="FunFam" id="3.40.50.720:FF:000084">
    <property type="entry name" value="Short-chain dehydrogenase reductase"/>
    <property type="match status" value="1"/>
</dbReference>
<dbReference type="InterPro" id="IPR002347">
    <property type="entry name" value="SDR_fam"/>
</dbReference>
<dbReference type="PRINTS" id="PR00080">
    <property type="entry name" value="SDRFAMILY"/>
</dbReference>
<dbReference type="Gene3D" id="3.40.50.720">
    <property type="entry name" value="NAD(P)-binding Rossmann-like Domain"/>
    <property type="match status" value="1"/>
</dbReference>
<dbReference type="Pfam" id="PF13561">
    <property type="entry name" value="adh_short_C2"/>
    <property type="match status" value="1"/>
</dbReference>
<dbReference type="OrthoDB" id="7064009at2"/>
<evidence type="ECO:0000313" key="3">
    <source>
        <dbReference type="EMBL" id="OHV26404.1"/>
    </source>
</evidence>
<sequence length="267" mass="27344">MTGLFEGKAALITGAGSGMGRAITLRLVGQGASVLALDIDADRLVETKALAAKALETETIETEALETARVAGTVSVRQADVSDPGACAEAVAACVAEFGKLDVLGNVAGIYLAEHTTKVTVEQYRRVMAVNLDACFFLAQAAIPYLLETGGNIVNIASNAGLQGVPYSAAYSMSKGGVVALTRSLAVEFLKTPLRVNAIAPAGTNTNIATSGSFPSGMDPDLARRMAGLRGLAEPEEIAALFSFLASADARSVTGAVYTVDNGLTVS</sequence>
<gene>
    <name evidence="3" type="ORF">BBK14_21510</name>
</gene>
<dbReference type="GO" id="GO:0016616">
    <property type="term" value="F:oxidoreductase activity, acting on the CH-OH group of donors, NAD or NADP as acceptor"/>
    <property type="evidence" value="ECO:0007669"/>
    <property type="project" value="TreeGrafter"/>
</dbReference>
<dbReference type="PROSITE" id="PS00061">
    <property type="entry name" value="ADH_SHORT"/>
    <property type="match status" value="1"/>
</dbReference>
<reference evidence="4" key="1">
    <citation type="submission" date="2016-07" db="EMBL/GenBank/DDBJ databases">
        <title>Frankia sp. NRRL B-16219 Genome sequencing.</title>
        <authorList>
            <person name="Ghodhbane-Gtari F."/>
            <person name="Swanson E."/>
            <person name="Gueddou A."/>
            <person name="Louati M."/>
            <person name="Nouioui I."/>
            <person name="Hezbri K."/>
            <person name="Abebe-Akele F."/>
            <person name="Simpson S."/>
            <person name="Morris K."/>
            <person name="Thomas K."/>
            <person name="Gtari M."/>
            <person name="Tisa L.S."/>
        </authorList>
    </citation>
    <scope>NUCLEOTIDE SEQUENCE [LARGE SCALE GENOMIC DNA]</scope>
    <source>
        <strain evidence="4">NRRL B-16219</strain>
    </source>
</reference>
<organism evidence="3 4">
    <name type="scientific">Parafrankia soli</name>
    <dbReference type="NCBI Taxonomy" id="2599596"/>
    <lineage>
        <taxon>Bacteria</taxon>
        <taxon>Bacillati</taxon>
        <taxon>Actinomycetota</taxon>
        <taxon>Actinomycetes</taxon>
        <taxon>Frankiales</taxon>
        <taxon>Frankiaceae</taxon>
        <taxon>Parafrankia</taxon>
    </lineage>
</organism>
<keyword evidence="2" id="KW-0560">Oxidoreductase</keyword>
<dbReference type="PANTHER" id="PTHR42760">
    <property type="entry name" value="SHORT-CHAIN DEHYDROGENASES/REDUCTASES FAMILY MEMBER"/>
    <property type="match status" value="1"/>
</dbReference>
<evidence type="ECO:0000313" key="4">
    <source>
        <dbReference type="Proteomes" id="UP000179769"/>
    </source>
</evidence>
<accession>A0A1S1Q2Q1</accession>
<proteinExistence type="inferred from homology"/>
<dbReference type="PANTHER" id="PTHR42760:SF132">
    <property type="entry name" value="SHORT-CHAIN DEHYDROGENASE_REDUCTASE FAMILY PROTEIN"/>
    <property type="match status" value="1"/>
</dbReference>
<evidence type="ECO:0000256" key="1">
    <source>
        <dbReference type="ARBA" id="ARBA00006484"/>
    </source>
</evidence>
<comment type="similarity">
    <text evidence="1">Belongs to the short-chain dehydrogenases/reductases (SDR) family.</text>
</comment>
<dbReference type="RefSeq" id="WP_071065163.1">
    <property type="nucleotide sequence ID" value="NZ_MAXA01000227.1"/>
</dbReference>
<dbReference type="AlphaFoldDB" id="A0A1S1Q2Q1"/>
<dbReference type="EMBL" id="MAXA01000227">
    <property type="protein sequence ID" value="OHV26404.1"/>
    <property type="molecule type" value="Genomic_DNA"/>
</dbReference>
<evidence type="ECO:0000256" key="2">
    <source>
        <dbReference type="ARBA" id="ARBA00023002"/>
    </source>
</evidence>
<name>A0A1S1Q2Q1_9ACTN</name>
<comment type="caution">
    <text evidence="3">The sequence shown here is derived from an EMBL/GenBank/DDBJ whole genome shotgun (WGS) entry which is preliminary data.</text>
</comment>
<dbReference type="CDD" id="cd05233">
    <property type="entry name" value="SDR_c"/>
    <property type="match status" value="1"/>
</dbReference>
<keyword evidence="4" id="KW-1185">Reference proteome</keyword>